<comment type="caution">
    <text evidence="3">The sequence shown here is derived from an EMBL/GenBank/DDBJ whole genome shotgun (WGS) entry which is preliminary data.</text>
</comment>
<evidence type="ECO:0000313" key="4">
    <source>
        <dbReference type="Proteomes" id="UP000187013"/>
    </source>
</evidence>
<evidence type="ECO:0000256" key="1">
    <source>
        <dbReference type="ARBA" id="ARBA00023125"/>
    </source>
</evidence>
<dbReference type="Pfam" id="PF03184">
    <property type="entry name" value="DDE_1"/>
    <property type="match status" value="1"/>
</dbReference>
<accession>A0A1Q2ZVI5</accession>
<protein>
    <recommendedName>
        <fullName evidence="2">HTH CENPB-type domain-containing protein</fullName>
    </recommendedName>
</protein>
<dbReference type="GO" id="GO:0005634">
    <property type="term" value="C:nucleus"/>
    <property type="evidence" value="ECO:0007669"/>
    <property type="project" value="TreeGrafter"/>
</dbReference>
<dbReference type="InterPro" id="IPR009057">
    <property type="entry name" value="Homeodomain-like_sf"/>
</dbReference>
<dbReference type="EMBL" id="BDGX01000008">
    <property type="protein sequence ID" value="GAV47471.1"/>
    <property type="molecule type" value="Genomic_DNA"/>
</dbReference>
<dbReference type="GO" id="GO:0003677">
    <property type="term" value="F:DNA binding"/>
    <property type="evidence" value="ECO:0007669"/>
    <property type="project" value="UniProtKB-KW"/>
</dbReference>
<dbReference type="AlphaFoldDB" id="A0A1Q2ZVI5"/>
<evidence type="ECO:0000259" key="2">
    <source>
        <dbReference type="PROSITE" id="PS51253"/>
    </source>
</evidence>
<dbReference type="Proteomes" id="UP000187013">
    <property type="component" value="Unassembled WGS sequence"/>
</dbReference>
<gene>
    <name evidence="3" type="ORF">ZYGR_0H03140</name>
</gene>
<dbReference type="eggNOG" id="KOG3105">
    <property type="taxonomic scope" value="Eukaryota"/>
</dbReference>
<dbReference type="SUPFAM" id="SSF46689">
    <property type="entry name" value="Homeodomain-like"/>
    <property type="match status" value="1"/>
</dbReference>
<dbReference type="InterPro" id="IPR004875">
    <property type="entry name" value="DDE_SF_endonuclease_dom"/>
</dbReference>
<dbReference type="InterPro" id="IPR050863">
    <property type="entry name" value="CenT-Element_Derived"/>
</dbReference>
<dbReference type="InterPro" id="IPR006600">
    <property type="entry name" value="HTH_CenpB_DNA-bd_dom"/>
</dbReference>
<dbReference type="PANTHER" id="PTHR19303:SF73">
    <property type="entry name" value="PROTEIN PDC2"/>
    <property type="match status" value="1"/>
</dbReference>
<sequence>MLSIEHRYNICLMAERHPKWTQLDLARWAYEAFQLPKIPSQGTISRLLAKKDVYMNCKDSEKCANRIRKPNNLLVRRILQEWVSQSIWNGIPVTSPILQDTAQSVWYRIPAEHREGNGCFSYKWITNFLAKMSVNISSMEEQTPKPPKVWTFEERNELKEYVSQVPPRDIFTLDETFLAYNLPLDYAQYEASQMQRKIEVATVMLCCNLDGSEKLKPLVVGKYNSYRSFRNYFPEEPQDPVSQSLLGGKMARRFGISYHSNRKSWLTSNLFHDWLARWDKRLVADNRKIWIVLDDSCSHRIINLHLKNIELVYTSANSRFLPFNWGVLDEFKTRYRIQQYQALISLQKQLEKKYHRKVLISFEQSQLTMSNAFKFVREAWKSIPLETIRGNWKSAGILPAEMIQTDESVSMAFKKNEVLEARLNELCNKFYCSKKWDHDMLLDLNLENKNTNFLSTEELVESAIVDPIEPDSQDDKLNRNNNNALPYSYNLDIITDGNVGINVGDIADNSESDEEDADKTYTRNDVQTAEKAIEYAINAGETSLIGSTNDNGEMDTGYEVNIDKFLGEDFTSKDSQQGKMYNVSTLIDKPNLFMSENGELDLRNVGIDTSMVPSEYFNDVFSASIQDQPSGTSIPSTNQATTNMASQNIGPAYATATTTEATDTTNTSVPSATSQSQVSSATAIPPFEDPTLNHILNDPVVPDRPPATSPLNDFTIDTTSLQNLQSNINIAQALGNVLKHTESRELAFSESTINEMKFNYNTLLSKIHKTRKNLSISKVRRGQVQLERFLTNANNPSPSGSEASSTHNIQGQVNLQLPGNATFF</sequence>
<keyword evidence="1" id="KW-0238">DNA-binding</keyword>
<organism evidence="3 4">
    <name type="scientific">Zygosaccharomyces rouxii</name>
    <dbReference type="NCBI Taxonomy" id="4956"/>
    <lineage>
        <taxon>Eukaryota</taxon>
        <taxon>Fungi</taxon>
        <taxon>Dikarya</taxon>
        <taxon>Ascomycota</taxon>
        <taxon>Saccharomycotina</taxon>
        <taxon>Saccharomycetes</taxon>
        <taxon>Saccharomycetales</taxon>
        <taxon>Saccharomycetaceae</taxon>
        <taxon>Zygosaccharomyces</taxon>
    </lineage>
</organism>
<feature type="domain" description="HTH CENPB-type" evidence="2">
    <location>
        <begin position="63"/>
        <end position="138"/>
    </location>
</feature>
<dbReference type="PANTHER" id="PTHR19303">
    <property type="entry name" value="TRANSPOSON"/>
    <property type="match status" value="1"/>
</dbReference>
<dbReference type="PROSITE" id="PS51253">
    <property type="entry name" value="HTH_CENPB"/>
    <property type="match status" value="1"/>
</dbReference>
<dbReference type="Pfam" id="PF03221">
    <property type="entry name" value="HTH_Tnp_Tc5"/>
    <property type="match status" value="1"/>
</dbReference>
<name>A0A1Q2ZVI5_ZYGRO</name>
<evidence type="ECO:0000313" key="3">
    <source>
        <dbReference type="EMBL" id="GAV47471.1"/>
    </source>
</evidence>
<reference evidence="3 4" key="1">
    <citation type="submission" date="2016-08" db="EMBL/GenBank/DDBJ databases">
        <title>Draft genome sequence of allopolyploid Zygosaccharomyces rouxii.</title>
        <authorList>
            <person name="Watanabe J."/>
            <person name="Uehara K."/>
            <person name="Mogi Y."/>
            <person name="Tsukioka Y."/>
        </authorList>
    </citation>
    <scope>NUCLEOTIDE SEQUENCE [LARGE SCALE GENOMIC DNA]</scope>
    <source>
        <strain evidence="3 4">NBRC 110957</strain>
    </source>
</reference>
<dbReference type="OrthoDB" id="125347at2759"/>
<dbReference type="SMART" id="SM00674">
    <property type="entry name" value="CENPB"/>
    <property type="match status" value="1"/>
</dbReference>
<proteinExistence type="predicted"/>
<dbReference type="Gene3D" id="1.10.10.60">
    <property type="entry name" value="Homeodomain-like"/>
    <property type="match status" value="2"/>
</dbReference>